<dbReference type="RefSeq" id="WP_168551534.1">
    <property type="nucleotide sequence ID" value="NZ_JAAWWL010000001.1"/>
</dbReference>
<dbReference type="Pfam" id="PF05635">
    <property type="entry name" value="23S_rRNA_IVP"/>
    <property type="match status" value="1"/>
</dbReference>
<gene>
    <name evidence="1" type="ORF">HCU67_05310</name>
</gene>
<evidence type="ECO:0000313" key="1">
    <source>
        <dbReference type="EMBL" id="NKI31353.1"/>
    </source>
</evidence>
<sequence>MADKKYDLEDRLVDFAAKTAILAENLPKNFTGNYYGSQLLRSGGSSALNFGEAQGTNTDRDYINKASICLKELKETRVNLKILKKLNYGDSTIEKLLDEAEQLIKIIATIIRNKK</sequence>
<dbReference type="Gene3D" id="1.20.1440.60">
    <property type="entry name" value="23S rRNA-intervening sequence"/>
    <property type="match status" value="1"/>
</dbReference>
<dbReference type="Proteomes" id="UP000718451">
    <property type="component" value="Unassembled WGS sequence"/>
</dbReference>
<reference evidence="1 2" key="1">
    <citation type="submission" date="2020-04" db="EMBL/GenBank/DDBJ databases">
        <authorList>
            <person name="Yoon J."/>
        </authorList>
    </citation>
    <scope>NUCLEOTIDE SEQUENCE [LARGE SCALE GENOMIC DNA]</scope>
    <source>
        <strain evidence="1 2">DJ-13</strain>
    </source>
</reference>
<dbReference type="PANTHER" id="PTHR38471:SF2">
    <property type="entry name" value="FOUR HELIX BUNDLE PROTEIN"/>
    <property type="match status" value="1"/>
</dbReference>
<keyword evidence="2" id="KW-1185">Reference proteome</keyword>
<dbReference type="InterPro" id="IPR036583">
    <property type="entry name" value="23S_rRNA_IVS_sf"/>
</dbReference>
<protein>
    <submittedName>
        <fullName evidence="1">Four helix bundle protein</fullName>
    </submittedName>
</protein>
<dbReference type="InterPro" id="IPR012657">
    <property type="entry name" value="23S_rRNA-intervening_sequence"/>
</dbReference>
<dbReference type="PANTHER" id="PTHR38471">
    <property type="entry name" value="FOUR HELIX BUNDLE PROTEIN"/>
    <property type="match status" value="1"/>
</dbReference>
<organism evidence="1 2">
    <name type="scientific">Croceivirga thetidis</name>
    <dbReference type="NCBI Taxonomy" id="2721623"/>
    <lineage>
        <taxon>Bacteria</taxon>
        <taxon>Pseudomonadati</taxon>
        <taxon>Bacteroidota</taxon>
        <taxon>Flavobacteriia</taxon>
        <taxon>Flavobacteriales</taxon>
        <taxon>Flavobacteriaceae</taxon>
        <taxon>Croceivirga</taxon>
    </lineage>
</organism>
<proteinExistence type="predicted"/>
<evidence type="ECO:0000313" key="2">
    <source>
        <dbReference type="Proteomes" id="UP000718451"/>
    </source>
</evidence>
<name>A0ABX1GNV4_9FLAO</name>
<comment type="caution">
    <text evidence="1">The sequence shown here is derived from an EMBL/GenBank/DDBJ whole genome shotgun (WGS) entry which is preliminary data.</text>
</comment>
<dbReference type="NCBIfam" id="TIGR02436">
    <property type="entry name" value="four helix bundle protein"/>
    <property type="match status" value="1"/>
</dbReference>
<dbReference type="EMBL" id="JAAWWL010000001">
    <property type="protein sequence ID" value="NKI31353.1"/>
    <property type="molecule type" value="Genomic_DNA"/>
</dbReference>
<dbReference type="SUPFAM" id="SSF158446">
    <property type="entry name" value="IVS-encoded protein-like"/>
    <property type="match status" value="1"/>
</dbReference>
<accession>A0ABX1GNV4</accession>